<dbReference type="Pfam" id="PF13378">
    <property type="entry name" value="MR_MLE_C"/>
    <property type="match status" value="1"/>
</dbReference>
<dbReference type="SFLD" id="SFLDG00179">
    <property type="entry name" value="mandelate_racemase"/>
    <property type="match status" value="1"/>
</dbReference>
<dbReference type="SMART" id="SM00922">
    <property type="entry name" value="MR_MLE"/>
    <property type="match status" value="1"/>
</dbReference>
<name>A0A1H5S5J3_9BACT</name>
<evidence type="ECO:0000256" key="1">
    <source>
        <dbReference type="ARBA" id="ARBA00023239"/>
    </source>
</evidence>
<dbReference type="InterPro" id="IPR029017">
    <property type="entry name" value="Enolase-like_N"/>
</dbReference>
<dbReference type="Gene3D" id="3.20.20.120">
    <property type="entry name" value="Enolase-like C-terminal domain"/>
    <property type="match status" value="1"/>
</dbReference>
<dbReference type="SFLD" id="SFLDS00001">
    <property type="entry name" value="Enolase"/>
    <property type="match status" value="1"/>
</dbReference>
<reference evidence="4" key="1">
    <citation type="submission" date="2016-10" db="EMBL/GenBank/DDBJ databases">
        <authorList>
            <person name="Varghese N."/>
            <person name="Submissions S."/>
        </authorList>
    </citation>
    <scope>NUCLEOTIDE SEQUENCE [LARGE SCALE GENOMIC DNA]</scope>
    <source>
        <strain evidence="4">DSM 17298</strain>
    </source>
</reference>
<dbReference type="STRING" id="1120964.GCA_001313265_02467"/>
<dbReference type="Proteomes" id="UP000236736">
    <property type="component" value="Unassembled WGS sequence"/>
</dbReference>
<organism evidence="3 4">
    <name type="scientific">Algoriphagus boritolerans DSM 17298 = JCM 18970</name>
    <dbReference type="NCBI Taxonomy" id="1120964"/>
    <lineage>
        <taxon>Bacteria</taxon>
        <taxon>Pseudomonadati</taxon>
        <taxon>Bacteroidota</taxon>
        <taxon>Cytophagia</taxon>
        <taxon>Cytophagales</taxon>
        <taxon>Cyclobacteriaceae</taxon>
        <taxon>Algoriphagus</taxon>
    </lineage>
</organism>
<dbReference type="OrthoDB" id="9796450at2"/>
<protein>
    <submittedName>
        <fullName evidence="3">Galactonate dehydratase</fullName>
    </submittedName>
</protein>
<dbReference type="InterPro" id="IPR036849">
    <property type="entry name" value="Enolase-like_C_sf"/>
</dbReference>
<dbReference type="Gene3D" id="3.30.390.10">
    <property type="entry name" value="Enolase-like, N-terminal domain"/>
    <property type="match status" value="1"/>
</dbReference>
<evidence type="ECO:0000259" key="2">
    <source>
        <dbReference type="SMART" id="SM00922"/>
    </source>
</evidence>
<dbReference type="PANTHER" id="PTHR48080:SF2">
    <property type="entry name" value="D-GALACTONATE DEHYDRATASE"/>
    <property type="match status" value="1"/>
</dbReference>
<dbReference type="InterPro" id="IPR013342">
    <property type="entry name" value="Mandelate_racemase_C"/>
</dbReference>
<gene>
    <name evidence="3" type="ORF">SAMN03080598_00294</name>
</gene>
<accession>A0A1H5S5J3</accession>
<dbReference type="GO" id="GO:0016829">
    <property type="term" value="F:lyase activity"/>
    <property type="evidence" value="ECO:0007669"/>
    <property type="project" value="UniProtKB-KW"/>
</dbReference>
<dbReference type="CDD" id="cd03316">
    <property type="entry name" value="MR_like"/>
    <property type="match status" value="1"/>
</dbReference>
<feature type="domain" description="Mandelate racemase/muconate lactonizing enzyme C-terminal" evidence="2">
    <location>
        <begin position="177"/>
        <end position="290"/>
    </location>
</feature>
<dbReference type="InterPro" id="IPR034593">
    <property type="entry name" value="DgoD-like"/>
</dbReference>
<dbReference type="Pfam" id="PF02746">
    <property type="entry name" value="MR_MLE_N"/>
    <property type="match status" value="1"/>
</dbReference>
<dbReference type="EMBL" id="FNVR01000001">
    <property type="protein sequence ID" value="SEF45882.1"/>
    <property type="molecule type" value="Genomic_DNA"/>
</dbReference>
<dbReference type="AlphaFoldDB" id="A0A1H5S5J3"/>
<proteinExistence type="predicted"/>
<evidence type="ECO:0000313" key="4">
    <source>
        <dbReference type="Proteomes" id="UP000236736"/>
    </source>
</evidence>
<dbReference type="InterPro" id="IPR006311">
    <property type="entry name" value="TAT_signal"/>
</dbReference>
<dbReference type="SUPFAM" id="SSF51604">
    <property type="entry name" value="Enolase C-terminal domain-like"/>
    <property type="match status" value="1"/>
</dbReference>
<dbReference type="GO" id="GO:0016854">
    <property type="term" value="F:racemase and epimerase activity"/>
    <property type="evidence" value="ECO:0007669"/>
    <property type="project" value="UniProtKB-ARBA"/>
</dbReference>
<evidence type="ECO:0000313" key="3">
    <source>
        <dbReference type="EMBL" id="SEF45882.1"/>
    </source>
</evidence>
<dbReference type="RefSeq" id="WP_103923009.1">
    <property type="nucleotide sequence ID" value="NZ_FNVR01000001.1"/>
</dbReference>
<dbReference type="PROSITE" id="PS51318">
    <property type="entry name" value="TAT"/>
    <property type="match status" value="1"/>
</dbReference>
<dbReference type="InterPro" id="IPR029065">
    <property type="entry name" value="Enolase_C-like"/>
</dbReference>
<dbReference type="InterPro" id="IPR013341">
    <property type="entry name" value="Mandelate_racemase_N_dom"/>
</dbReference>
<sequence length="426" mass="47025">MNSKNNSIGRRSFFSKSAGLLGAGVFGTFGQGLEAAVERTPSASNPSDLKITDLKCGYVRGALYVKIYTNQEVWGCGEAVDAIQGTYYLVKRMGDQIKGQNPLNPNRIAEQLRKGAFFGGAQSGVYVAVLTAIETALWDLTGKVFGIPVYQLLGGKFRDKIRVYCDTALYTSTNPTPDDYATAARGAVDRGYNAVKFDVDDGRDPNKYDRFNWTASPMEIDRMYNAIAAVRQEVGPNIDICVDMHGRYDAITGIKMAKMYEDLNLMWLEEPVPADNIDVYKRITQETSTPICAGENIYLAYGFTRLLSESAIDIIMPDVQKAGGLGEAQRIANLANLYYVPFSPHMVASFLGAMAACHVCASVPNFQIMEWQIYMDTQPLWQDIVTYDGPRTENSFITLSEKPGIGVEINEEGMKKHAVPGVPFFE</sequence>
<dbReference type="PANTHER" id="PTHR48080">
    <property type="entry name" value="D-GALACTONATE DEHYDRATASE-RELATED"/>
    <property type="match status" value="1"/>
</dbReference>
<keyword evidence="4" id="KW-1185">Reference proteome</keyword>
<keyword evidence="1" id="KW-0456">Lyase</keyword>
<dbReference type="SUPFAM" id="SSF54826">
    <property type="entry name" value="Enolase N-terminal domain-like"/>
    <property type="match status" value="1"/>
</dbReference>